<keyword evidence="2" id="KW-1185">Reference proteome</keyword>
<organism evidence="1 2">
    <name type="scientific">Shinella granuli</name>
    <dbReference type="NCBI Taxonomy" id="323621"/>
    <lineage>
        <taxon>Bacteria</taxon>
        <taxon>Pseudomonadati</taxon>
        <taxon>Pseudomonadota</taxon>
        <taxon>Alphaproteobacteria</taxon>
        <taxon>Hyphomicrobiales</taxon>
        <taxon>Rhizobiaceae</taxon>
        <taxon>Shinella</taxon>
    </lineage>
</organism>
<sequence length="131" mass="15076">MALIDDQMAVIGDHVRNLTLAHQALDERNINDTCRLSFSAANNTYLFRVYAQKRSKTLHPLIEELAPVNQNERISGSLRNERRCDDRLAKRGCRGEYTVLMGDKSIERCQLRPSQFALEGYVFRKCRANFA</sequence>
<name>A0A4R2C5C2_SHIGR</name>
<comment type="caution">
    <text evidence="1">The sequence shown here is derived from an EMBL/GenBank/DDBJ whole genome shotgun (WGS) entry which is preliminary data.</text>
</comment>
<dbReference type="AlphaFoldDB" id="A0A4R2C5C2"/>
<dbReference type="EMBL" id="SLVX01000027">
    <property type="protein sequence ID" value="TCN35627.1"/>
    <property type="molecule type" value="Genomic_DNA"/>
</dbReference>
<evidence type="ECO:0000313" key="2">
    <source>
        <dbReference type="Proteomes" id="UP000295351"/>
    </source>
</evidence>
<reference evidence="1 2" key="1">
    <citation type="submission" date="2019-03" db="EMBL/GenBank/DDBJ databases">
        <title>Genomic Encyclopedia of Type Strains, Phase IV (KMG-IV): sequencing the most valuable type-strain genomes for metagenomic binning, comparative biology and taxonomic classification.</title>
        <authorList>
            <person name="Goeker M."/>
        </authorList>
    </citation>
    <scope>NUCLEOTIDE SEQUENCE [LARGE SCALE GENOMIC DNA]</scope>
    <source>
        <strain evidence="1 2">DSM 18401</strain>
    </source>
</reference>
<dbReference type="Proteomes" id="UP000295351">
    <property type="component" value="Unassembled WGS sequence"/>
</dbReference>
<accession>A0A4R2C5C2</accession>
<evidence type="ECO:0000313" key="1">
    <source>
        <dbReference type="EMBL" id="TCN35627.1"/>
    </source>
</evidence>
<proteinExistence type="predicted"/>
<dbReference type="AntiFam" id="ANF00140">
    <property type="entry name" value="Shadow ORF (opposite ResIII Domain)"/>
</dbReference>
<gene>
    <name evidence="1" type="ORF">EV665_1272</name>
</gene>
<protein>
    <submittedName>
        <fullName evidence="1">Uncharacterized protein</fullName>
    </submittedName>
</protein>